<accession>A0ABV2LV01</accession>
<dbReference type="EMBL" id="JBEPMO010000012">
    <property type="protein sequence ID" value="MET3732381.1"/>
    <property type="molecule type" value="Genomic_DNA"/>
</dbReference>
<feature type="signal peptide" evidence="2">
    <location>
        <begin position="1"/>
        <end position="25"/>
    </location>
</feature>
<dbReference type="Proteomes" id="UP001549146">
    <property type="component" value="Unassembled WGS sequence"/>
</dbReference>
<evidence type="ECO:0000256" key="2">
    <source>
        <dbReference type="SAM" id="SignalP"/>
    </source>
</evidence>
<organism evidence="4 5">
    <name type="scientific">Moheibacter stercoris</name>
    <dbReference type="NCBI Taxonomy" id="1628251"/>
    <lineage>
        <taxon>Bacteria</taxon>
        <taxon>Pseudomonadati</taxon>
        <taxon>Bacteroidota</taxon>
        <taxon>Flavobacteriia</taxon>
        <taxon>Flavobacteriales</taxon>
        <taxon>Weeksellaceae</taxon>
        <taxon>Moheibacter</taxon>
    </lineage>
</organism>
<evidence type="ECO:0000259" key="3">
    <source>
        <dbReference type="Pfam" id="PF18962"/>
    </source>
</evidence>
<proteinExistence type="predicted"/>
<sequence length="1503" mass="161291">MRNSLLLRMAILFCCSFLFMVSSMAQIVTNQSRETIFNNTIFIGEPEYGVNNIDEGTLYSNGPFYNQPGTPNKSVLQGTDLLMTTYGSGHAQSSGFRVADDWVVANPVSVDSFQFYSYQTGSSTTSTINFLSLAIWNGVPGESGSSIVWGSQTTNAFSSSTWTGVYRVLDTSLNDTSRPIMITTVNTPGLTLEPGTYWLDWQTGGTLSSGPWAPPIAIWGMSTTGNAKQYDPATALWTNLEDVGPQGLPFEVNGVEILDGCTNNPNGQWPTGTFTPACAGTEQTITTAGYTGEISVVNVTEGNQYNFRVNNPAHFITITNSDNVILAAGTGTVNWTATMTGTIKFFHHLSSACDFSTNSVTRYVTCTPAPPTPCTMDTITSYPFTETFEQSSPSRQCWTNEHVSGTSDWTYAAGAAGGAITTAYGGSGLNARFQQANSNQDITKLVSPKFVFSNFENASLSFYYGNQEWIGDQNELRVYYKTSAAGAWTLIPGAEFTTNVNAWTLATFDLPESDLADEYFIAFEGLNEWGYGVVVDNVVIDADEILNPGCLTTPNGSWGSLTPACTGAPELITSIAYTGEYSSVTVTAGTEYIFSSSVNTDFITIANNAGTVAYAAGVTPVTWTATSNETIRFIMHNNSDCDYGNVSRSKFVQCGEPFVFDDPDYDCFQGDGDISALENGYGILATDIFRVADDFTVDPGTEFTLRQITMSFLSLTGVTSATVRIHEDASGFPGTEIENVTLTPTTNVEYGEAFGFTAHRVEFALATPITLGEGTYWLNVTTPNATYWVVTTSGTSGSVVALSNTSGATWVLDVENYRSVFYVEGDCTTVEPEEPCLDTPNGSWGSLTPACTGSPELVTSAAWTGEYSSITVTAGTEYIFSSSVNTDFITIANNAGTVAYAAGVTPVTWTATSNETIRFIMHYNSDCDYGNVSRSKFVKCGEPFVFDDPDYDCFQGDGEISALENGYGILESDIFRVADDFTVDPGTEFTLRQITMSFLSLTGVTSATVRIHEDASGFPGTEIENVTLTPTTNVEYGEAFGFTAHRVEFALATPITLGEGTYWLNVTTPNATYWVTTTSGTSGSVVALSNTSGASWVLDVDNYRSVFYVEGDCNDVATEEPCLDTPNGSWGSLTPACTGAPELITSIAYTGEYSSVTVTAGTEYIFSSSVNTDFITIANSSGTVAYAAGVTPLTWTATSSETIRFIMHNNSDCEYDSNSRSKFVQCGEIVPPPPYDPCAPVHEGVATNGVGFVNNGTDHYVAANDFNVLANTQFEVEKFTINVVTLDGEPTTFDISFYEGETGVGAQFGETLTSLTPSSITPNGTFAGIYPVYSVEFTLPNTVIFPATTTSDKKYWIAISGMPSVSGQSVYWVSSDYVQTDTLPTWQSANGGATWALFTSSTGMNVEGDLFIDGECATLGLSDMSGAKFAYYPNPVNDVLNITTYKGIEKVEVFNLAGQSVMVNGKVTNGQVNVSALTAGTYVFRVTLEGGQVETFKVIKKGS</sequence>
<dbReference type="SUPFAM" id="SSF49899">
    <property type="entry name" value="Concanavalin A-like lectins/glucanases"/>
    <property type="match status" value="1"/>
</dbReference>
<feature type="chain" id="PRO_5046003788" description="Secretion system C-terminal sorting domain-containing protein" evidence="2">
    <location>
        <begin position="26"/>
        <end position="1503"/>
    </location>
</feature>
<evidence type="ECO:0000313" key="5">
    <source>
        <dbReference type="Proteomes" id="UP001549146"/>
    </source>
</evidence>
<dbReference type="InterPro" id="IPR013320">
    <property type="entry name" value="ConA-like_dom_sf"/>
</dbReference>
<dbReference type="NCBIfam" id="TIGR04183">
    <property type="entry name" value="Por_Secre_tail"/>
    <property type="match status" value="1"/>
</dbReference>
<gene>
    <name evidence="4" type="ORF">ABID46_001970</name>
</gene>
<dbReference type="InterPro" id="IPR026444">
    <property type="entry name" value="Secre_tail"/>
</dbReference>
<keyword evidence="1 2" id="KW-0732">Signal</keyword>
<feature type="domain" description="Secretion system C-terminal sorting" evidence="3">
    <location>
        <begin position="1432"/>
        <end position="1494"/>
    </location>
</feature>
<keyword evidence="5" id="KW-1185">Reference proteome</keyword>
<dbReference type="Pfam" id="PF18962">
    <property type="entry name" value="Por_Secre_tail"/>
    <property type="match status" value="1"/>
</dbReference>
<name>A0ABV2LV01_9FLAO</name>
<evidence type="ECO:0000313" key="4">
    <source>
        <dbReference type="EMBL" id="MET3732381.1"/>
    </source>
</evidence>
<evidence type="ECO:0000256" key="1">
    <source>
        <dbReference type="ARBA" id="ARBA00022729"/>
    </source>
</evidence>
<dbReference type="RefSeq" id="WP_354509549.1">
    <property type="nucleotide sequence ID" value="NZ_JBEPMO010000012.1"/>
</dbReference>
<dbReference type="Gene3D" id="2.60.120.200">
    <property type="match status" value="1"/>
</dbReference>
<reference evidence="4 5" key="1">
    <citation type="submission" date="2024-06" db="EMBL/GenBank/DDBJ databases">
        <title>Genomic Encyclopedia of Type Strains, Phase IV (KMG-IV): sequencing the most valuable type-strain genomes for metagenomic binning, comparative biology and taxonomic classification.</title>
        <authorList>
            <person name="Goeker M."/>
        </authorList>
    </citation>
    <scope>NUCLEOTIDE SEQUENCE [LARGE SCALE GENOMIC DNA]</scope>
    <source>
        <strain evidence="4 5">DSM 29388</strain>
    </source>
</reference>
<protein>
    <recommendedName>
        <fullName evidence="3">Secretion system C-terminal sorting domain-containing protein</fullName>
    </recommendedName>
</protein>
<comment type="caution">
    <text evidence="4">The sequence shown here is derived from an EMBL/GenBank/DDBJ whole genome shotgun (WGS) entry which is preliminary data.</text>
</comment>